<evidence type="ECO:0000256" key="16">
    <source>
        <dbReference type="ARBA" id="ARBA00044559"/>
    </source>
</evidence>
<evidence type="ECO:0000256" key="13">
    <source>
        <dbReference type="ARBA" id="ARBA00022946"/>
    </source>
</evidence>
<gene>
    <name evidence="19" type="ORF">HKI87_02g12480</name>
</gene>
<keyword evidence="20" id="KW-1185">Reference proteome</keyword>
<feature type="domain" description="PRORP" evidence="17">
    <location>
        <begin position="343"/>
        <end position="570"/>
    </location>
</feature>
<dbReference type="InterPro" id="IPR031595">
    <property type="entry name" value="PRORP_C"/>
</dbReference>
<dbReference type="Gene3D" id="3.40.50.11980">
    <property type="match status" value="1"/>
</dbReference>
<feature type="domain" description="PROP1-like PPR" evidence="18">
    <location>
        <begin position="108"/>
        <end position="324"/>
    </location>
</feature>
<name>A0AAX4P085_9CHLO</name>
<protein>
    <recommendedName>
        <fullName evidence="15">Mitochondrial ribonuclease P catalytic subunit</fullName>
        <ecNumber evidence="5">3.1.26.5</ecNumber>
    </recommendedName>
    <alternativeName>
        <fullName evidence="16">Mitochondrial ribonuclease P protein 3</fullName>
    </alternativeName>
</protein>
<evidence type="ECO:0000256" key="6">
    <source>
        <dbReference type="ARBA" id="ARBA00022694"/>
    </source>
</evidence>
<keyword evidence="6" id="KW-0819">tRNA processing</keyword>
<evidence type="ECO:0000256" key="8">
    <source>
        <dbReference type="ARBA" id="ARBA00022723"/>
    </source>
</evidence>
<evidence type="ECO:0000256" key="15">
    <source>
        <dbReference type="ARBA" id="ARBA00044536"/>
    </source>
</evidence>
<evidence type="ECO:0000256" key="5">
    <source>
        <dbReference type="ARBA" id="ARBA00012179"/>
    </source>
</evidence>
<dbReference type="CDD" id="cd18718">
    <property type="entry name" value="PIN_PRORP"/>
    <property type="match status" value="1"/>
</dbReference>
<keyword evidence="14" id="KW-0496">Mitochondrion</keyword>
<keyword evidence="11" id="KW-0862">Zinc</keyword>
<evidence type="ECO:0000256" key="14">
    <source>
        <dbReference type="ARBA" id="ARBA00023128"/>
    </source>
</evidence>
<dbReference type="Pfam" id="PF16953">
    <property type="entry name" value="PRORP"/>
    <property type="match status" value="1"/>
</dbReference>
<dbReference type="AlphaFoldDB" id="A0AAX4P085"/>
<dbReference type="PANTHER" id="PTHR13547">
    <property type="match status" value="1"/>
</dbReference>
<keyword evidence="8" id="KW-0479">Metal-binding</keyword>
<keyword evidence="10" id="KW-0378">Hydrolase</keyword>
<dbReference type="GO" id="GO:0046872">
    <property type="term" value="F:metal ion binding"/>
    <property type="evidence" value="ECO:0007669"/>
    <property type="project" value="UniProtKB-KW"/>
</dbReference>
<keyword evidence="13" id="KW-0809">Transit peptide</keyword>
<sequence length="600" mass="68521">MLKRGAKVFRGSRTFVKANRGARHLAVDVRCTRWSFGLGLVDCAARSGRQHTYLTYTTGCLHNRHYWGSSLVLWLTQRFGPMATQARKRPLDGPLAAEDEEQKRLKLADESEKIRREINTAGMKQDARKALELFDEALERDLLLNQKSLQTILHLISGGEAWLSALDSPDKLAAVRKLCARDKDLYKYMKTKNIEMNEFMYTGLARIAVLMGHPEGAYRIANDCRAKSELPTSNPKNKPRLRTYTPALLGFCRADNVKMAMEVEGVMNRLELALTPPEYKAMLSAATRTKNESYGSYILECMLREVTKIEEDLAVIVEEYFNSRHLMLEEGEAGKYKVERTKINADGVCSVSGKTLDKLDLKHGELMTLAEKIQGMALKRETKGEAFMSFVGYVKRNGPFDIIIDGANVGFFGQSKQGIFTFSQVEAMLKKCKERWPESRPLVMLHSRRVNQFVREGRKNADAVDRMKRSKQLVTTPPGSNDDWYWLYAAVLAGEKGLVVTNDEMRDHIFQTLESRSFQTWKAAHQVRFQVYDNNVDLVEPGKYTTAIQRKGQDWWFPITKEKVVRARHEKKVVEVTNPGMLKTVEAERPWVCCTYEDLD</sequence>
<dbReference type="PANTHER" id="PTHR13547:SF1">
    <property type="entry name" value="MITOCHONDRIAL RIBONUCLEASE P CATALYTIC SUBUNIT"/>
    <property type="match status" value="1"/>
</dbReference>
<dbReference type="Proteomes" id="UP001472866">
    <property type="component" value="Chromosome 02"/>
</dbReference>
<dbReference type="InterPro" id="IPR033443">
    <property type="entry name" value="PROP1-like_PPR_dom"/>
</dbReference>
<comment type="subcellular location">
    <subcellularLocation>
        <location evidence="3">Mitochondrion</location>
    </subcellularLocation>
</comment>
<evidence type="ECO:0000313" key="20">
    <source>
        <dbReference type="Proteomes" id="UP001472866"/>
    </source>
</evidence>
<evidence type="ECO:0000256" key="10">
    <source>
        <dbReference type="ARBA" id="ARBA00022801"/>
    </source>
</evidence>
<evidence type="ECO:0000259" key="18">
    <source>
        <dbReference type="Pfam" id="PF17177"/>
    </source>
</evidence>
<dbReference type="GO" id="GO:0005739">
    <property type="term" value="C:mitochondrion"/>
    <property type="evidence" value="ECO:0007669"/>
    <property type="project" value="UniProtKB-SubCell"/>
</dbReference>
<dbReference type="Gene3D" id="1.25.40.10">
    <property type="entry name" value="Tetratricopeptide repeat domain"/>
    <property type="match status" value="1"/>
</dbReference>
<evidence type="ECO:0000259" key="17">
    <source>
        <dbReference type="Pfam" id="PF16953"/>
    </source>
</evidence>
<dbReference type="GO" id="GO:0001682">
    <property type="term" value="P:tRNA 5'-leader removal"/>
    <property type="evidence" value="ECO:0007669"/>
    <property type="project" value="TreeGrafter"/>
</dbReference>
<proteinExistence type="inferred from homology"/>
<keyword evidence="7" id="KW-0540">Nuclease</keyword>
<evidence type="ECO:0000256" key="1">
    <source>
        <dbReference type="ARBA" id="ARBA00000928"/>
    </source>
</evidence>
<accession>A0AAX4P085</accession>
<dbReference type="GO" id="GO:0004526">
    <property type="term" value="F:ribonuclease P activity"/>
    <property type="evidence" value="ECO:0007669"/>
    <property type="project" value="UniProtKB-EC"/>
</dbReference>
<evidence type="ECO:0000256" key="11">
    <source>
        <dbReference type="ARBA" id="ARBA00022833"/>
    </source>
</evidence>
<dbReference type="InterPro" id="IPR033495">
    <property type="entry name" value="MRPP3_PIN_dom"/>
</dbReference>
<evidence type="ECO:0000256" key="4">
    <source>
        <dbReference type="ARBA" id="ARBA00007626"/>
    </source>
</evidence>
<evidence type="ECO:0000256" key="9">
    <source>
        <dbReference type="ARBA" id="ARBA00022737"/>
    </source>
</evidence>
<organism evidence="19 20">
    <name type="scientific">Chloropicon roscoffensis</name>
    <dbReference type="NCBI Taxonomy" id="1461544"/>
    <lineage>
        <taxon>Eukaryota</taxon>
        <taxon>Viridiplantae</taxon>
        <taxon>Chlorophyta</taxon>
        <taxon>Chloropicophyceae</taxon>
        <taxon>Chloropicales</taxon>
        <taxon>Chloropicaceae</taxon>
        <taxon>Chloropicon</taxon>
    </lineage>
</organism>
<keyword evidence="9" id="KW-0677">Repeat</keyword>
<dbReference type="InterPro" id="IPR011990">
    <property type="entry name" value="TPR-like_helical_dom_sf"/>
</dbReference>
<comment type="cofactor">
    <cofactor evidence="2">
        <name>Mg(2+)</name>
        <dbReference type="ChEBI" id="CHEBI:18420"/>
    </cofactor>
</comment>
<comment type="similarity">
    <text evidence="4">Belongs to the PPR family. P subfamily.</text>
</comment>
<evidence type="ECO:0000256" key="12">
    <source>
        <dbReference type="ARBA" id="ARBA00022842"/>
    </source>
</evidence>
<evidence type="ECO:0000256" key="2">
    <source>
        <dbReference type="ARBA" id="ARBA00001946"/>
    </source>
</evidence>
<dbReference type="EMBL" id="CP151502">
    <property type="protein sequence ID" value="WZN59722.1"/>
    <property type="molecule type" value="Genomic_DNA"/>
</dbReference>
<dbReference type="Pfam" id="PF17177">
    <property type="entry name" value="PPR_long"/>
    <property type="match status" value="1"/>
</dbReference>
<comment type="catalytic activity">
    <reaction evidence="1">
        <text>Endonucleolytic cleavage of RNA, removing 5'-extranucleotides from tRNA precursor.</text>
        <dbReference type="EC" id="3.1.26.5"/>
    </reaction>
</comment>
<reference evidence="19 20" key="1">
    <citation type="submission" date="2024-03" db="EMBL/GenBank/DDBJ databases">
        <title>Complete genome sequence of the green alga Chloropicon roscoffensis RCC1871.</title>
        <authorList>
            <person name="Lemieux C."/>
            <person name="Pombert J.-F."/>
            <person name="Otis C."/>
            <person name="Turmel M."/>
        </authorList>
    </citation>
    <scope>NUCLEOTIDE SEQUENCE [LARGE SCALE GENOMIC DNA]</scope>
    <source>
        <strain evidence="19 20">RCC1871</strain>
    </source>
</reference>
<dbReference type="EC" id="3.1.26.5" evidence="5"/>
<evidence type="ECO:0000256" key="7">
    <source>
        <dbReference type="ARBA" id="ARBA00022722"/>
    </source>
</evidence>
<evidence type="ECO:0000256" key="3">
    <source>
        <dbReference type="ARBA" id="ARBA00004173"/>
    </source>
</evidence>
<keyword evidence="12" id="KW-0460">Magnesium</keyword>
<evidence type="ECO:0000313" key="19">
    <source>
        <dbReference type="EMBL" id="WZN59722.1"/>
    </source>
</evidence>